<evidence type="ECO:0000313" key="2">
    <source>
        <dbReference type="EMBL" id="OIQ68485.1"/>
    </source>
</evidence>
<accession>A0A1J5PXY0</accession>
<name>A0A1J5PXY0_9ZZZZ</name>
<proteinExistence type="predicted"/>
<protein>
    <submittedName>
        <fullName evidence="2">Uncharacterized protein</fullName>
    </submittedName>
</protein>
<comment type="caution">
    <text evidence="2">The sequence shown here is derived from an EMBL/GenBank/DDBJ whole genome shotgun (WGS) entry which is preliminary data.</text>
</comment>
<sequence length="265" mass="30156">MIVDVLNRDRSVIDQDADGKRQTAQRHDVDGLAEQGQRGQREQNGERNFSEDNDRRAPAAEEHQNHDADQYCRQHGLADNTKDRSFDEDGLIAHGFQVEARGQTFLDAGQQRFDPVDDVERRRRSGLEDGHQHRARAIDADDVGLRRRSLVDMGNVMHVDDRVVDFLDRQFVDLVEQGGTGVEGHVPVELADLLVAGRQDQVLRRNGVDDVLGRDAVRLHRLLIEIDLHLQNLAAIGRRHRRPLDRGKLRPDEILSEVEQLHLGQ</sequence>
<feature type="compositionally biased region" description="Basic and acidic residues" evidence="1">
    <location>
        <begin position="39"/>
        <end position="72"/>
    </location>
</feature>
<evidence type="ECO:0000256" key="1">
    <source>
        <dbReference type="SAM" id="MobiDB-lite"/>
    </source>
</evidence>
<gene>
    <name evidence="2" type="ORF">GALL_499220</name>
</gene>
<feature type="compositionally biased region" description="Basic and acidic residues" evidence="1">
    <location>
        <begin position="14"/>
        <end position="30"/>
    </location>
</feature>
<dbReference type="AlphaFoldDB" id="A0A1J5PXY0"/>
<dbReference type="EMBL" id="MLJW01005280">
    <property type="protein sequence ID" value="OIQ68485.1"/>
    <property type="molecule type" value="Genomic_DNA"/>
</dbReference>
<organism evidence="2">
    <name type="scientific">mine drainage metagenome</name>
    <dbReference type="NCBI Taxonomy" id="410659"/>
    <lineage>
        <taxon>unclassified sequences</taxon>
        <taxon>metagenomes</taxon>
        <taxon>ecological metagenomes</taxon>
    </lineage>
</organism>
<reference evidence="2" key="1">
    <citation type="submission" date="2016-10" db="EMBL/GenBank/DDBJ databases">
        <title>Sequence of Gallionella enrichment culture.</title>
        <authorList>
            <person name="Poehlein A."/>
            <person name="Muehling M."/>
            <person name="Daniel R."/>
        </authorList>
    </citation>
    <scope>NUCLEOTIDE SEQUENCE</scope>
</reference>
<feature type="region of interest" description="Disordered" evidence="1">
    <location>
        <begin position="14"/>
        <end position="72"/>
    </location>
</feature>